<dbReference type="OrthoDB" id="449280at2759"/>
<feature type="domain" description="TFIIF beta subunit N-terminal" evidence="12">
    <location>
        <begin position="39"/>
        <end position="143"/>
    </location>
</feature>
<feature type="region of interest" description="Disordered" evidence="10">
    <location>
        <begin position="284"/>
        <end position="326"/>
    </location>
</feature>
<dbReference type="InterPro" id="IPR003196">
    <property type="entry name" value="TFIIF_beta"/>
</dbReference>
<evidence type="ECO:0000256" key="9">
    <source>
        <dbReference type="ARBA" id="ARBA00081863"/>
    </source>
</evidence>
<evidence type="ECO:0000256" key="7">
    <source>
        <dbReference type="ARBA" id="ARBA00023242"/>
    </source>
</evidence>
<dbReference type="Pfam" id="PF17683">
    <property type="entry name" value="TFIIF_beta_N"/>
    <property type="match status" value="1"/>
</dbReference>
<dbReference type="GO" id="GO:0006367">
    <property type="term" value="P:transcription initiation at RNA polymerase II promoter"/>
    <property type="evidence" value="ECO:0007669"/>
    <property type="project" value="InterPro"/>
</dbReference>
<dbReference type="PANTHER" id="PTHR10445:SF0">
    <property type="entry name" value="GENERAL TRANSCRIPTION FACTOR IIF SUBUNIT 2"/>
    <property type="match status" value="1"/>
</dbReference>
<keyword evidence="14" id="KW-1185">Reference proteome</keyword>
<dbReference type="Gene3D" id="1.10.10.10">
    <property type="entry name" value="Winged helix-like DNA-binding domain superfamily/Winged helix DNA-binding domain"/>
    <property type="match status" value="1"/>
</dbReference>
<evidence type="ECO:0000259" key="11">
    <source>
        <dbReference type="Pfam" id="PF02270"/>
    </source>
</evidence>
<evidence type="ECO:0000259" key="12">
    <source>
        <dbReference type="Pfam" id="PF17683"/>
    </source>
</evidence>
<sequence length="326" mass="36659">MDEPMVEDDSKQFDSVNGGQDEDNQPDPDETLMMETGNGRVWLVKIPRYLMEKWSGIDAEGIHLATIRVYHDAPSLSGKKPRIVLLLPPSADHPNGETFEMEMVNEMVENQVVVAEREKDPGSATRARTTILTGRVKHECNLRPSLSDQYRQRLKARTQAANTPKKQIKWIEEAGLGGRGNINRLTSGAAHATPFSIVRAKQKPPKGQFERMARMPRDQLLDELFHAFQERERWSIKVLRERTQQPEAYLKEVLGEIASLHRAGEHNGTWELLTNFKGDGIKAENVPGPSILPGGSSEGIKVDPDDEDDEDEDDDDEDEDMEEVAA</sequence>
<keyword evidence="6" id="KW-0804">Transcription</keyword>
<name>A0A2H3JAT9_WOLCO</name>
<evidence type="ECO:0000256" key="6">
    <source>
        <dbReference type="ARBA" id="ARBA00023163"/>
    </source>
</evidence>
<dbReference type="InterPro" id="IPR036388">
    <property type="entry name" value="WH-like_DNA-bd_sf"/>
</dbReference>
<evidence type="ECO:0000256" key="10">
    <source>
        <dbReference type="SAM" id="MobiDB-lite"/>
    </source>
</evidence>
<dbReference type="Proteomes" id="UP000218811">
    <property type="component" value="Unassembled WGS sequence"/>
</dbReference>
<reference evidence="13 14" key="1">
    <citation type="journal article" date="2012" name="Science">
        <title>The Paleozoic origin of enzymatic lignin decomposition reconstructed from 31 fungal genomes.</title>
        <authorList>
            <person name="Floudas D."/>
            <person name="Binder M."/>
            <person name="Riley R."/>
            <person name="Barry K."/>
            <person name="Blanchette R.A."/>
            <person name="Henrissat B."/>
            <person name="Martinez A.T."/>
            <person name="Otillar R."/>
            <person name="Spatafora J.W."/>
            <person name="Yadav J.S."/>
            <person name="Aerts A."/>
            <person name="Benoit I."/>
            <person name="Boyd A."/>
            <person name="Carlson A."/>
            <person name="Copeland A."/>
            <person name="Coutinho P.M."/>
            <person name="de Vries R.P."/>
            <person name="Ferreira P."/>
            <person name="Findley K."/>
            <person name="Foster B."/>
            <person name="Gaskell J."/>
            <person name="Glotzer D."/>
            <person name="Gorecki P."/>
            <person name="Heitman J."/>
            <person name="Hesse C."/>
            <person name="Hori C."/>
            <person name="Igarashi K."/>
            <person name="Jurgens J.A."/>
            <person name="Kallen N."/>
            <person name="Kersten P."/>
            <person name="Kohler A."/>
            <person name="Kuees U."/>
            <person name="Kumar T.K.A."/>
            <person name="Kuo A."/>
            <person name="LaButti K."/>
            <person name="Larrondo L.F."/>
            <person name="Lindquist E."/>
            <person name="Ling A."/>
            <person name="Lombard V."/>
            <person name="Lucas S."/>
            <person name="Lundell T."/>
            <person name="Martin R."/>
            <person name="McLaughlin D.J."/>
            <person name="Morgenstern I."/>
            <person name="Morin E."/>
            <person name="Murat C."/>
            <person name="Nagy L.G."/>
            <person name="Nolan M."/>
            <person name="Ohm R.A."/>
            <person name="Patyshakuliyeva A."/>
            <person name="Rokas A."/>
            <person name="Ruiz-Duenas F.J."/>
            <person name="Sabat G."/>
            <person name="Salamov A."/>
            <person name="Samejima M."/>
            <person name="Schmutz J."/>
            <person name="Slot J.C."/>
            <person name="St John F."/>
            <person name="Stenlid J."/>
            <person name="Sun H."/>
            <person name="Sun S."/>
            <person name="Syed K."/>
            <person name="Tsang A."/>
            <person name="Wiebenga A."/>
            <person name="Young D."/>
            <person name="Pisabarro A."/>
            <person name="Eastwood D.C."/>
            <person name="Martin F."/>
            <person name="Cullen D."/>
            <person name="Grigoriev I.V."/>
            <person name="Hibbett D.S."/>
        </authorList>
    </citation>
    <scope>NUCLEOTIDE SEQUENCE [LARGE SCALE GENOMIC DNA]</scope>
    <source>
        <strain evidence="13 14">MD-104</strain>
    </source>
</reference>
<dbReference type="STRING" id="742152.A0A2H3JAT9"/>
<comment type="subcellular location">
    <subcellularLocation>
        <location evidence="1">Nucleus</location>
    </subcellularLocation>
</comment>
<dbReference type="CDD" id="cd07980">
    <property type="entry name" value="TFIIF_beta"/>
    <property type="match status" value="1"/>
</dbReference>
<feature type="region of interest" description="Disordered" evidence="10">
    <location>
        <begin position="1"/>
        <end position="33"/>
    </location>
</feature>
<dbReference type="InterPro" id="IPR040504">
    <property type="entry name" value="TFIIF_beta_N"/>
</dbReference>
<evidence type="ECO:0000256" key="4">
    <source>
        <dbReference type="ARBA" id="ARBA00023015"/>
    </source>
</evidence>
<dbReference type="OMA" id="PIADNCY"/>
<evidence type="ECO:0000256" key="5">
    <source>
        <dbReference type="ARBA" id="ARBA00023125"/>
    </source>
</evidence>
<dbReference type="SUPFAM" id="SSF50916">
    <property type="entry name" value="Rap30/74 interaction domains"/>
    <property type="match status" value="1"/>
</dbReference>
<protein>
    <recommendedName>
        <fullName evidence="3">Transcription initiation factor IIF subunit beta</fullName>
    </recommendedName>
    <alternativeName>
        <fullName evidence="9">TFIIF medium subunit</fullName>
    </alternativeName>
    <alternativeName>
        <fullName evidence="8">TFIIF-beta</fullName>
    </alternativeName>
</protein>
<organism evidence="13 14">
    <name type="scientific">Wolfiporia cocos (strain MD-104)</name>
    <name type="common">Brown rot fungus</name>
    <dbReference type="NCBI Taxonomy" id="742152"/>
    <lineage>
        <taxon>Eukaryota</taxon>
        <taxon>Fungi</taxon>
        <taxon>Dikarya</taxon>
        <taxon>Basidiomycota</taxon>
        <taxon>Agaricomycotina</taxon>
        <taxon>Agaricomycetes</taxon>
        <taxon>Polyporales</taxon>
        <taxon>Phaeolaceae</taxon>
        <taxon>Wolfiporia</taxon>
    </lineage>
</organism>
<gene>
    <name evidence="13" type="ORF">WOLCODRAFT_141199</name>
</gene>
<evidence type="ECO:0000256" key="1">
    <source>
        <dbReference type="ARBA" id="ARBA00004123"/>
    </source>
</evidence>
<evidence type="ECO:0000256" key="3">
    <source>
        <dbReference type="ARBA" id="ARBA00021453"/>
    </source>
</evidence>
<evidence type="ECO:0000313" key="14">
    <source>
        <dbReference type="Proteomes" id="UP000218811"/>
    </source>
</evidence>
<keyword evidence="7" id="KW-0539">Nucleus</keyword>
<feature type="compositionally biased region" description="Acidic residues" evidence="10">
    <location>
        <begin position="304"/>
        <end position="326"/>
    </location>
</feature>
<dbReference type="PANTHER" id="PTHR10445">
    <property type="entry name" value="GENERAL TRANSCRIPTION FACTOR IIF SUBUNIT 2"/>
    <property type="match status" value="1"/>
</dbReference>
<comment type="similarity">
    <text evidence="2">Belongs to the TFIIF beta subunit family.</text>
</comment>
<dbReference type="SUPFAM" id="SSF46785">
    <property type="entry name" value="Winged helix' DNA-binding domain"/>
    <property type="match status" value="1"/>
</dbReference>
<dbReference type="Pfam" id="PF02270">
    <property type="entry name" value="TFIIF_beta"/>
    <property type="match status" value="1"/>
</dbReference>
<dbReference type="InterPro" id="IPR040450">
    <property type="entry name" value="TFIIF_beta_HTH"/>
</dbReference>
<feature type="compositionally biased region" description="Acidic residues" evidence="10">
    <location>
        <begin position="20"/>
        <end position="32"/>
    </location>
</feature>
<keyword evidence="4" id="KW-0805">Transcription regulation</keyword>
<evidence type="ECO:0000256" key="8">
    <source>
        <dbReference type="ARBA" id="ARBA00081473"/>
    </source>
</evidence>
<evidence type="ECO:0000313" key="13">
    <source>
        <dbReference type="EMBL" id="PCH39350.1"/>
    </source>
</evidence>
<dbReference type="FunFam" id="1.10.10.10:FF:000035">
    <property type="entry name" value="General transcription factor IIF subunit 2"/>
    <property type="match status" value="1"/>
</dbReference>
<evidence type="ECO:0000256" key="2">
    <source>
        <dbReference type="ARBA" id="ARBA00009543"/>
    </source>
</evidence>
<dbReference type="GO" id="GO:0003677">
    <property type="term" value="F:DNA binding"/>
    <property type="evidence" value="ECO:0007669"/>
    <property type="project" value="UniProtKB-KW"/>
</dbReference>
<dbReference type="InterPro" id="IPR036390">
    <property type="entry name" value="WH_DNA-bd_sf"/>
</dbReference>
<dbReference type="GO" id="GO:0005674">
    <property type="term" value="C:transcription factor TFIIF complex"/>
    <property type="evidence" value="ECO:0007669"/>
    <property type="project" value="InterPro"/>
</dbReference>
<keyword evidence="5" id="KW-0238">DNA-binding</keyword>
<proteinExistence type="inferred from homology"/>
<dbReference type="InterPro" id="IPR011039">
    <property type="entry name" value="TFIIF_interaction"/>
</dbReference>
<accession>A0A2H3JAT9</accession>
<feature type="domain" description="TFIIF beta subunit HTH" evidence="11">
    <location>
        <begin position="213"/>
        <end position="277"/>
    </location>
</feature>
<dbReference type="EMBL" id="KB467987">
    <property type="protein sequence ID" value="PCH39350.1"/>
    <property type="molecule type" value="Genomic_DNA"/>
</dbReference>
<dbReference type="AlphaFoldDB" id="A0A2H3JAT9"/>